<keyword evidence="4" id="KW-1185">Reference proteome</keyword>
<dbReference type="EMBL" id="OOIP01000001">
    <property type="protein sequence ID" value="SPO34835.1"/>
    <property type="molecule type" value="Genomic_DNA"/>
</dbReference>
<evidence type="ECO:0000256" key="2">
    <source>
        <dbReference type="SAM" id="SignalP"/>
    </source>
</evidence>
<proteinExistence type="predicted"/>
<reference evidence="3 4" key="1">
    <citation type="submission" date="2018-03" db="EMBL/GenBank/DDBJ databases">
        <authorList>
            <person name="Guldener U."/>
        </authorList>
    </citation>
    <scope>NUCLEOTIDE SEQUENCE [LARGE SCALE GENOMIC DNA]</scope>
    <source>
        <strain evidence="3 4">DAOM196992</strain>
    </source>
</reference>
<accession>A0A5C3ESY2</accession>
<name>A0A5C3ESY2_9BASI</name>
<feature type="compositionally biased region" description="Pro residues" evidence="1">
    <location>
        <begin position="201"/>
        <end position="215"/>
    </location>
</feature>
<feature type="region of interest" description="Disordered" evidence="1">
    <location>
        <begin position="138"/>
        <end position="230"/>
    </location>
</feature>
<keyword evidence="2" id="KW-0732">Signal</keyword>
<evidence type="ECO:0000313" key="3">
    <source>
        <dbReference type="EMBL" id="SPO34835.1"/>
    </source>
</evidence>
<feature type="signal peptide" evidence="2">
    <location>
        <begin position="1"/>
        <end position="17"/>
    </location>
</feature>
<dbReference type="AlphaFoldDB" id="A0A5C3ESY2"/>
<evidence type="ECO:0000256" key="1">
    <source>
        <dbReference type="SAM" id="MobiDB-lite"/>
    </source>
</evidence>
<dbReference type="Proteomes" id="UP000323386">
    <property type="component" value="Unassembled WGS sequence"/>
</dbReference>
<sequence>MASGPFALLHNAPLACAFLLAARPPGRQAGQPLRSGGSQAAADDARWCPDHPCLGPGLPAFHPAAAVAAALARPPVRTHRQRAGERRQATVLSTYKVGKPPAAHRATGGPTRRLELEDDDASCLPCLRFLSPTIQPTPTDLSGHPRFPSASFPPATTILARPPAPTLPDRPGRSRSPPRPWNLCAAPADLATVLPRSRISPPLPPSLPDASPPTPHFCCASIPSQAPAPP</sequence>
<gene>
    <name evidence="3" type="ORF">PSFLO_00306</name>
</gene>
<feature type="chain" id="PRO_5023055454" evidence="2">
    <location>
        <begin position="18"/>
        <end position="230"/>
    </location>
</feature>
<evidence type="ECO:0000313" key="4">
    <source>
        <dbReference type="Proteomes" id="UP000323386"/>
    </source>
</evidence>
<protein>
    <submittedName>
        <fullName evidence="3">Uncharacterized protein</fullName>
    </submittedName>
</protein>
<organism evidence="3 4">
    <name type="scientific">Pseudozyma flocculosa</name>
    <dbReference type="NCBI Taxonomy" id="84751"/>
    <lineage>
        <taxon>Eukaryota</taxon>
        <taxon>Fungi</taxon>
        <taxon>Dikarya</taxon>
        <taxon>Basidiomycota</taxon>
        <taxon>Ustilaginomycotina</taxon>
        <taxon>Ustilaginomycetes</taxon>
        <taxon>Ustilaginales</taxon>
        <taxon>Ustilaginaceae</taxon>
        <taxon>Pseudozyma</taxon>
    </lineage>
</organism>